<dbReference type="PANTHER" id="PTHR32309">
    <property type="entry name" value="TYROSINE-PROTEIN KINASE"/>
    <property type="match status" value="1"/>
</dbReference>
<evidence type="ECO:0000259" key="7">
    <source>
        <dbReference type="Pfam" id="PF02706"/>
    </source>
</evidence>
<dbReference type="InterPro" id="IPR050445">
    <property type="entry name" value="Bact_polysacc_biosynth/exp"/>
</dbReference>
<dbReference type="AlphaFoldDB" id="A0A7M1WCK5"/>
<evidence type="ECO:0008006" key="10">
    <source>
        <dbReference type="Google" id="ProtNLM"/>
    </source>
</evidence>
<dbReference type="PANTHER" id="PTHR32309:SF13">
    <property type="entry name" value="FERRIC ENTEROBACTIN TRANSPORT PROTEIN FEPE"/>
    <property type="match status" value="1"/>
</dbReference>
<feature type="transmembrane region" description="Helical" evidence="6">
    <location>
        <begin position="36"/>
        <end position="56"/>
    </location>
</feature>
<evidence type="ECO:0000256" key="4">
    <source>
        <dbReference type="ARBA" id="ARBA00022989"/>
    </source>
</evidence>
<evidence type="ECO:0000256" key="5">
    <source>
        <dbReference type="ARBA" id="ARBA00023136"/>
    </source>
</evidence>
<keyword evidence="2" id="KW-1003">Cell membrane</keyword>
<keyword evidence="4 6" id="KW-1133">Transmembrane helix</keyword>
<evidence type="ECO:0000256" key="2">
    <source>
        <dbReference type="ARBA" id="ARBA00022475"/>
    </source>
</evidence>
<protein>
    <recommendedName>
        <fullName evidence="10">LPS O-antigen length regulator</fullName>
    </recommendedName>
</protein>
<dbReference type="InterPro" id="IPR003856">
    <property type="entry name" value="LPS_length_determ_N"/>
</dbReference>
<accession>A0A7M1WCK5</accession>
<feature type="domain" description="Polysaccharide chain length determinant N-terminal" evidence="7">
    <location>
        <begin position="21"/>
        <end position="122"/>
    </location>
</feature>
<evidence type="ECO:0000256" key="6">
    <source>
        <dbReference type="SAM" id="Phobius"/>
    </source>
</evidence>
<dbReference type="GO" id="GO:0004713">
    <property type="term" value="F:protein tyrosine kinase activity"/>
    <property type="evidence" value="ECO:0007669"/>
    <property type="project" value="TreeGrafter"/>
</dbReference>
<evidence type="ECO:0000259" key="8">
    <source>
        <dbReference type="Pfam" id="PF13807"/>
    </source>
</evidence>
<organism evidence="9">
    <name type="scientific">Vibrio parahaemolyticus</name>
    <dbReference type="NCBI Taxonomy" id="670"/>
    <lineage>
        <taxon>Bacteria</taxon>
        <taxon>Pseudomonadati</taxon>
        <taxon>Pseudomonadota</taxon>
        <taxon>Gammaproteobacteria</taxon>
        <taxon>Vibrionales</taxon>
        <taxon>Vibrionaceae</taxon>
        <taxon>Vibrio</taxon>
    </lineage>
</organism>
<dbReference type="InterPro" id="IPR032807">
    <property type="entry name" value="GNVR"/>
</dbReference>
<evidence type="ECO:0000256" key="3">
    <source>
        <dbReference type="ARBA" id="ARBA00022692"/>
    </source>
</evidence>
<dbReference type="GO" id="GO:0005886">
    <property type="term" value="C:plasma membrane"/>
    <property type="evidence" value="ECO:0007669"/>
    <property type="project" value="UniProtKB-SubCell"/>
</dbReference>
<feature type="domain" description="Tyrosine-protein kinase G-rich" evidence="8">
    <location>
        <begin position="248"/>
        <end position="312"/>
    </location>
</feature>
<gene>
    <name evidence="9" type="ORF">VP308_00008</name>
</gene>
<sequence>MDIDRHSNLAPHSCVQFESERFDIRDIISAFWRDKWIVVIVTALFAAGAVLFSLNLPNIYRADALLTSSESSDGGSLSKMAGQLGGLAALAGVNLGANESSQTELAIQVLKSRKFVDSFVKKHDLIVPLMATKGWDLGSNTLVIDDSVYDMSSKSWLRVPKGLVSKEPTAQEIYKYFITEVLSISEDADSGMYNLSVKHYSPYLAKQWADWLIADINLVMRERKIAEVTKNLSYLQSQLNKTAVTDMQTTFYKLIEEQTKSLMLAEVQDEFVFKVIDPAVVPEKKFEPRRALICVLGTLVGGIISILIVLIRFSWQRNSNNYALKTN</sequence>
<evidence type="ECO:0000256" key="1">
    <source>
        <dbReference type="ARBA" id="ARBA00004651"/>
    </source>
</evidence>
<dbReference type="Pfam" id="PF02706">
    <property type="entry name" value="Wzz"/>
    <property type="match status" value="1"/>
</dbReference>
<keyword evidence="3 6" id="KW-0812">Transmembrane</keyword>
<dbReference type="EMBL" id="MT898277">
    <property type="protein sequence ID" value="QOS24763.1"/>
    <property type="molecule type" value="Genomic_DNA"/>
</dbReference>
<dbReference type="Pfam" id="PF13807">
    <property type="entry name" value="GNVR"/>
    <property type="match status" value="1"/>
</dbReference>
<dbReference type="RefSeq" id="WP_052767811.1">
    <property type="nucleotide sequence ID" value="NZ_CP131931.1"/>
</dbReference>
<name>A0A7M1WCK5_VIBPH</name>
<evidence type="ECO:0000313" key="9">
    <source>
        <dbReference type="EMBL" id="QOS24763.1"/>
    </source>
</evidence>
<feature type="transmembrane region" description="Helical" evidence="6">
    <location>
        <begin position="291"/>
        <end position="315"/>
    </location>
</feature>
<comment type="subcellular location">
    <subcellularLocation>
        <location evidence="1">Cell membrane</location>
        <topology evidence="1">Multi-pass membrane protein</topology>
    </subcellularLocation>
</comment>
<proteinExistence type="predicted"/>
<keyword evidence="5 6" id="KW-0472">Membrane</keyword>
<reference evidence="9" key="1">
    <citation type="submission" date="2020-08" db="EMBL/GenBank/DDBJ databases">
        <title>Genetic structure, function and evolution of capsule biosynthesis loci in Vibrio parahaemolyticus.</title>
        <authorList>
            <person name="Li L."/>
            <person name="Bian S."/>
        </authorList>
    </citation>
    <scope>NUCLEOTIDE SEQUENCE</scope>
    <source>
        <strain evidence="9">VP308</strain>
    </source>
</reference>